<keyword evidence="10" id="KW-0479">Metal-binding</keyword>
<protein>
    <recommendedName>
        <fullName evidence="4">Ribonuclease G</fullName>
    </recommendedName>
</protein>
<evidence type="ECO:0000256" key="6">
    <source>
        <dbReference type="ARBA" id="ARBA00022552"/>
    </source>
</evidence>
<dbReference type="InterPro" id="IPR019307">
    <property type="entry name" value="RNA-bd_AU-1/RNase_E/G"/>
</dbReference>
<proteinExistence type="inferred from homology"/>
<keyword evidence="15" id="KW-0694">RNA-binding</keyword>
<dbReference type="GO" id="GO:0004519">
    <property type="term" value="F:endonuclease activity"/>
    <property type="evidence" value="ECO:0007669"/>
    <property type="project" value="UniProtKB-KW"/>
</dbReference>
<evidence type="ECO:0000256" key="15">
    <source>
        <dbReference type="ARBA" id="ARBA00022884"/>
    </source>
</evidence>
<dbReference type="SMART" id="SM00316">
    <property type="entry name" value="S1"/>
    <property type="match status" value="1"/>
</dbReference>
<comment type="subcellular location">
    <subcellularLocation>
        <location evidence="2">Cytoplasm</location>
    </subcellularLocation>
</comment>
<evidence type="ECO:0000256" key="13">
    <source>
        <dbReference type="ARBA" id="ARBA00022801"/>
    </source>
</evidence>
<dbReference type="RefSeq" id="WP_102242540.1">
    <property type="nucleotide sequence ID" value="NZ_CP025704.1"/>
</dbReference>
<dbReference type="Pfam" id="PF10150">
    <property type="entry name" value="RNase_E_G"/>
    <property type="match status" value="1"/>
</dbReference>
<name>A0A2K9NQB7_BACTC</name>
<comment type="cofactor">
    <cofactor evidence="1">
        <name>Mg(2+)</name>
        <dbReference type="ChEBI" id="CHEBI:18420"/>
    </cofactor>
</comment>
<keyword evidence="17" id="KW-1185">Reference proteome</keyword>
<evidence type="ECO:0000256" key="10">
    <source>
        <dbReference type="ARBA" id="ARBA00022723"/>
    </source>
</evidence>
<evidence type="ECO:0000256" key="2">
    <source>
        <dbReference type="ARBA" id="ARBA00004496"/>
    </source>
</evidence>
<comment type="similarity">
    <text evidence="3">Belongs to the RNase E/G family. RNase G subfamily.</text>
</comment>
<dbReference type="Gene3D" id="2.40.50.140">
    <property type="entry name" value="Nucleic acid-binding proteins"/>
    <property type="match status" value="1"/>
</dbReference>
<dbReference type="InterPro" id="IPR004659">
    <property type="entry name" value="RNase_E/G"/>
</dbReference>
<evidence type="ECO:0000256" key="1">
    <source>
        <dbReference type="ARBA" id="ARBA00001946"/>
    </source>
</evidence>
<dbReference type="GO" id="GO:0006364">
    <property type="term" value="P:rRNA processing"/>
    <property type="evidence" value="ECO:0007669"/>
    <property type="project" value="UniProtKB-KW"/>
</dbReference>
<evidence type="ECO:0000256" key="11">
    <source>
        <dbReference type="ARBA" id="ARBA00022730"/>
    </source>
</evidence>
<dbReference type="OrthoDB" id="5287695at2"/>
<evidence type="ECO:0000256" key="3">
    <source>
        <dbReference type="ARBA" id="ARBA00005663"/>
    </source>
</evidence>
<gene>
    <name evidence="16" type="ORF">C0V70_03795</name>
</gene>
<keyword evidence="8" id="KW-0819">tRNA processing</keyword>
<dbReference type="NCBIfam" id="TIGR00757">
    <property type="entry name" value="RNaseEG"/>
    <property type="match status" value="1"/>
</dbReference>
<dbReference type="PANTHER" id="PTHR30001:SF0">
    <property type="entry name" value="RIBONUCLEASE G"/>
    <property type="match status" value="1"/>
</dbReference>
<dbReference type="SUPFAM" id="SSF50249">
    <property type="entry name" value="Nucleic acid-binding proteins"/>
    <property type="match status" value="1"/>
</dbReference>
<keyword evidence="6" id="KW-0698">rRNA processing</keyword>
<dbReference type="AlphaFoldDB" id="A0A2K9NQB7"/>
<sequence>MAKQLIINQTLNECRAALIENGEILDFLMERSFHHRPENNHVDFPFVGDIFKGKVVRVLPGMQSAFVDIGYEKAAFLYVDDAYIPTIEEQRDMAEKSKKSMEGKEKQGEVIPDELSTLSEAVNMRFRPDISIETFIKEGDEILVQVAKEPISTKGPRVTRHITFAGRHIVFMPFIEHTGVSRRIESEKERERLKEILETIRPEGTGVIARTVAEGQSYKTLKFDFNMLMKLWKDVSKKAEKARAPAVVHQDLSFIQRVFRDIADEDVDEIILDSKENLKEAEKFVQKFLPTMKGKFKFYGEDSTPIFEKFGIDLEVERAIDNKVFLKSGGSLNIDQTEALVSIDVNTGKYIGRKTFEETILKTNLEAVKEIAYQLRLRNCGGIIIIDFIDMEKEENRITVYNALLEALKKDRAKTNVLPISGLGLVEMTRKRTRDTLSRIMCEPCPYCEGTGRVKSTLSVCYELIRELNKVLAKTKGSKVSIYAHPEVTATLTGEDFDLIDTLEEAHGKSIQIRSENNYHVEQYEIFPQEY</sequence>
<dbReference type="Proteomes" id="UP000235584">
    <property type="component" value="Chromosome"/>
</dbReference>
<reference evidence="16 17" key="1">
    <citation type="submission" date="2018-01" db="EMBL/GenBank/DDBJ databases">
        <title>Complete genome sequence of Bacteriovorax stolpii DSM12778.</title>
        <authorList>
            <person name="Tang B."/>
            <person name="Chang J."/>
        </authorList>
    </citation>
    <scope>NUCLEOTIDE SEQUENCE [LARGE SCALE GENOMIC DNA]</scope>
    <source>
        <strain evidence="16 17">DSM 12778</strain>
    </source>
</reference>
<keyword evidence="11" id="KW-0699">rRNA-binding</keyword>
<keyword evidence="13" id="KW-0378">Hydrolase</keyword>
<dbReference type="GO" id="GO:0019843">
    <property type="term" value="F:rRNA binding"/>
    <property type="evidence" value="ECO:0007669"/>
    <property type="project" value="UniProtKB-KW"/>
</dbReference>
<keyword evidence="9" id="KW-0540">Nuclease</keyword>
<dbReference type="PANTHER" id="PTHR30001">
    <property type="entry name" value="RIBONUCLEASE"/>
    <property type="match status" value="1"/>
</dbReference>
<dbReference type="GO" id="GO:0046872">
    <property type="term" value="F:metal ion binding"/>
    <property type="evidence" value="ECO:0007669"/>
    <property type="project" value="UniProtKB-KW"/>
</dbReference>
<evidence type="ECO:0000256" key="8">
    <source>
        <dbReference type="ARBA" id="ARBA00022694"/>
    </source>
</evidence>
<evidence type="ECO:0000256" key="7">
    <source>
        <dbReference type="ARBA" id="ARBA00022555"/>
    </source>
</evidence>
<keyword evidence="12" id="KW-0255">Endonuclease</keyword>
<dbReference type="Pfam" id="PF20833">
    <property type="entry name" value="RNase_E_G_Thio"/>
    <property type="match status" value="1"/>
</dbReference>
<dbReference type="GO" id="GO:0000049">
    <property type="term" value="F:tRNA binding"/>
    <property type="evidence" value="ECO:0007669"/>
    <property type="project" value="UniProtKB-KW"/>
</dbReference>
<evidence type="ECO:0000256" key="12">
    <source>
        <dbReference type="ARBA" id="ARBA00022759"/>
    </source>
</evidence>
<keyword evidence="5" id="KW-0963">Cytoplasm</keyword>
<dbReference type="CDD" id="cd04453">
    <property type="entry name" value="S1_RNase_E"/>
    <property type="match status" value="1"/>
</dbReference>
<organism evidence="16 17">
    <name type="scientific">Bacteriovorax stolpii</name>
    <name type="common">Bdellovibrio stolpii</name>
    <dbReference type="NCBI Taxonomy" id="960"/>
    <lineage>
        <taxon>Bacteria</taxon>
        <taxon>Pseudomonadati</taxon>
        <taxon>Bdellovibrionota</taxon>
        <taxon>Bacteriovoracia</taxon>
        <taxon>Bacteriovoracales</taxon>
        <taxon>Bacteriovoracaceae</taxon>
        <taxon>Bacteriovorax</taxon>
    </lineage>
</organism>
<evidence type="ECO:0000256" key="14">
    <source>
        <dbReference type="ARBA" id="ARBA00022842"/>
    </source>
</evidence>
<dbReference type="InterPro" id="IPR003029">
    <property type="entry name" value="S1_domain"/>
</dbReference>
<evidence type="ECO:0000313" key="17">
    <source>
        <dbReference type="Proteomes" id="UP000235584"/>
    </source>
</evidence>
<dbReference type="GO" id="GO:0008033">
    <property type="term" value="P:tRNA processing"/>
    <property type="evidence" value="ECO:0007669"/>
    <property type="project" value="UniProtKB-KW"/>
</dbReference>
<keyword evidence="14" id="KW-0460">Magnesium</keyword>
<dbReference type="GO" id="GO:0016787">
    <property type="term" value="F:hydrolase activity"/>
    <property type="evidence" value="ECO:0007669"/>
    <property type="project" value="UniProtKB-KW"/>
</dbReference>
<evidence type="ECO:0000256" key="4">
    <source>
        <dbReference type="ARBA" id="ARBA00017719"/>
    </source>
</evidence>
<evidence type="ECO:0000313" key="16">
    <source>
        <dbReference type="EMBL" id="AUN97245.1"/>
    </source>
</evidence>
<dbReference type="Gene3D" id="3.40.1260.20">
    <property type="entry name" value="Ribonuclease E, catalytic domain"/>
    <property type="match status" value="1"/>
</dbReference>
<dbReference type="KEGG" id="bsto:C0V70_03795"/>
<evidence type="ECO:0000256" key="9">
    <source>
        <dbReference type="ARBA" id="ARBA00022722"/>
    </source>
</evidence>
<dbReference type="GO" id="GO:0005737">
    <property type="term" value="C:cytoplasm"/>
    <property type="evidence" value="ECO:0007669"/>
    <property type="project" value="UniProtKB-SubCell"/>
</dbReference>
<dbReference type="EMBL" id="CP025704">
    <property type="protein sequence ID" value="AUN97245.1"/>
    <property type="molecule type" value="Genomic_DNA"/>
</dbReference>
<keyword evidence="7" id="KW-0820">tRNA-binding</keyword>
<dbReference type="InterPro" id="IPR048583">
    <property type="entry name" value="RNase_E_G_thioredoxin-like"/>
</dbReference>
<evidence type="ECO:0000256" key="5">
    <source>
        <dbReference type="ARBA" id="ARBA00022490"/>
    </source>
</evidence>
<dbReference type="GO" id="GO:0004540">
    <property type="term" value="F:RNA nuclease activity"/>
    <property type="evidence" value="ECO:0007669"/>
    <property type="project" value="InterPro"/>
</dbReference>
<dbReference type="InterPro" id="IPR012340">
    <property type="entry name" value="NA-bd_OB-fold"/>
</dbReference>
<accession>A0A2K9NQB7</accession>